<evidence type="ECO:0000313" key="1">
    <source>
        <dbReference type="EMBL" id="GBF09347.1"/>
    </source>
</evidence>
<sequence>MVSAGGYSLTAGIKLYRVYYSTYSDDVHRSIVEELKKRFGAEVRDHGSRVVREFRFVEVLLDEPGREAEIEQVVKSRGDSVFGVKIEWVDTTR</sequence>
<evidence type="ECO:0000313" key="2">
    <source>
        <dbReference type="Proteomes" id="UP000291213"/>
    </source>
</evidence>
<dbReference type="Proteomes" id="UP000291213">
    <property type="component" value="Unassembled WGS sequence"/>
</dbReference>
<reference evidence="1 2" key="1">
    <citation type="submission" date="2017-02" db="EMBL/GenBank/DDBJ databases">
        <title>isolation and characterization of a novel temperate virus Aeropyrum globular virus 1 infecting hyperthermophilic archaeon Aeropyrum.</title>
        <authorList>
            <person name="Yumiya M."/>
            <person name="Yoshida T."/>
            <person name="Sako Y."/>
        </authorList>
    </citation>
    <scope>NUCLEOTIDE SEQUENCE [LARGE SCALE GENOMIC DNA]</scope>
    <source>
        <strain evidence="1 2">YK1-12-2013</strain>
    </source>
</reference>
<accession>A0A401HAB3</accession>
<dbReference type="AlphaFoldDB" id="A0A401HAB3"/>
<dbReference type="EMBL" id="BDMD01000054">
    <property type="protein sequence ID" value="GBF09347.1"/>
    <property type="molecule type" value="Genomic_DNA"/>
</dbReference>
<organism evidence="1 2">
    <name type="scientific">Aeropyrum pernix</name>
    <dbReference type="NCBI Taxonomy" id="56636"/>
    <lineage>
        <taxon>Archaea</taxon>
        <taxon>Thermoproteota</taxon>
        <taxon>Thermoprotei</taxon>
        <taxon>Desulfurococcales</taxon>
        <taxon>Desulfurococcaceae</taxon>
        <taxon>Aeropyrum</taxon>
    </lineage>
</organism>
<protein>
    <submittedName>
        <fullName evidence="1">Uncharacterized protein</fullName>
    </submittedName>
</protein>
<name>A0A401HAB3_AERPX</name>
<gene>
    <name evidence="1" type="ORF">apy_10720</name>
</gene>
<comment type="caution">
    <text evidence="1">The sequence shown here is derived from an EMBL/GenBank/DDBJ whole genome shotgun (WGS) entry which is preliminary data.</text>
</comment>
<proteinExistence type="predicted"/>